<evidence type="ECO:0000313" key="1">
    <source>
        <dbReference type="EMBL" id="MVQ33689.1"/>
    </source>
</evidence>
<dbReference type="Proteomes" id="UP000467637">
    <property type="component" value="Unassembled WGS sequence"/>
</dbReference>
<gene>
    <name evidence="1" type="ORF">GON05_03395</name>
</gene>
<reference evidence="1 2" key="1">
    <citation type="submission" date="2019-12" db="EMBL/GenBank/DDBJ databases">
        <authorList>
            <person name="Huq M.A."/>
        </authorList>
    </citation>
    <scope>NUCLEOTIDE SEQUENCE [LARGE SCALE GENOMIC DNA]</scope>
    <source>
        <strain evidence="1 2">MAH-34</strain>
    </source>
</reference>
<sequence>MISIQINSNAIKLIESTLKPMIEYKKRDISKMVMNVTASSPLAQQGFVETKYGVLVVVANEWLQKGSSYIIEATSKGSAFGWITRRKEGGN</sequence>
<evidence type="ECO:0008006" key="3">
    <source>
        <dbReference type="Google" id="ProtNLM"/>
    </source>
</evidence>
<proteinExistence type="predicted"/>
<dbReference type="EMBL" id="WSEM01000004">
    <property type="protein sequence ID" value="MVQ33689.1"/>
    <property type="molecule type" value="Genomic_DNA"/>
</dbReference>
<keyword evidence="2" id="KW-1185">Reference proteome</keyword>
<name>A0ABW9U3M5_9BACL</name>
<accession>A0ABW9U3M5</accession>
<comment type="caution">
    <text evidence="1">The sequence shown here is derived from an EMBL/GenBank/DDBJ whole genome shotgun (WGS) entry which is preliminary data.</text>
</comment>
<evidence type="ECO:0000313" key="2">
    <source>
        <dbReference type="Proteomes" id="UP000467637"/>
    </source>
</evidence>
<protein>
    <recommendedName>
        <fullName evidence="3">Phage protein</fullName>
    </recommendedName>
</protein>
<organism evidence="1 2">
    <name type="scientific">Paenibacillus anseongense</name>
    <dbReference type="NCBI Taxonomy" id="2682845"/>
    <lineage>
        <taxon>Bacteria</taxon>
        <taxon>Bacillati</taxon>
        <taxon>Bacillota</taxon>
        <taxon>Bacilli</taxon>
        <taxon>Bacillales</taxon>
        <taxon>Paenibacillaceae</taxon>
        <taxon>Paenibacillus</taxon>
    </lineage>
</organism>